<dbReference type="Pfam" id="PF01764">
    <property type="entry name" value="Lipase_3"/>
    <property type="match status" value="1"/>
</dbReference>
<sequence>MKVDYSKALKLAICCKESYQNFSNIKFSGWSEQPFLIDQKDTDTQLAILTDTSGITIVFPGSNSSFDWRTNLETSQEQTKFDKQIIQSEIVDQNDKIYPYLTENSSGSLMHSGFIKAYFSVRNQIHEYIKNNNISRVTVSGHSLGGALATLCVVDIQYNFVNQLASIESFTFGAPKVGNKGFQESYNQRVPSSYQFVNGMDIVPELPRWWQGYRHIDQELRIGSRFSLNFIAARFQDHAISNYISTFKEILSRSGN</sequence>
<name>K9ZAZ3_ANACC</name>
<dbReference type="PANTHER" id="PTHR45856:SF24">
    <property type="entry name" value="FUNGAL LIPASE-LIKE DOMAIN-CONTAINING PROTEIN"/>
    <property type="match status" value="1"/>
</dbReference>
<dbReference type="HOGENOM" id="CLU_1084350_0_0_3"/>
<protein>
    <submittedName>
        <fullName evidence="2">Lipase class 3</fullName>
    </submittedName>
</protein>
<dbReference type="InterPro" id="IPR029058">
    <property type="entry name" value="AB_hydrolase_fold"/>
</dbReference>
<dbReference type="KEGG" id="acy:Anacy_0762"/>
<keyword evidence="3" id="KW-1185">Reference proteome</keyword>
<evidence type="ECO:0000313" key="2">
    <source>
        <dbReference type="EMBL" id="AFZ56346.1"/>
    </source>
</evidence>
<proteinExistence type="predicted"/>
<dbReference type="Proteomes" id="UP000010474">
    <property type="component" value="Chromosome"/>
</dbReference>
<dbReference type="EMBL" id="CP003659">
    <property type="protein sequence ID" value="AFZ56346.1"/>
    <property type="molecule type" value="Genomic_DNA"/>
</dbReference>
<evidence type="ECO:0000313" key="3">
    <source>
        <dbReference type="Proteomes" id="UP000010474"/>
    </source>
</evidence>
<dbReference type="PATRIC" id="fig|272123.3.peg.834"/>
<dbReference type="OrthoDB" id="5522031at2"/>
<organism evidence="2 3">
    <name type="scientific">Anabaena cylindrica (strain ATCC 27899 / PCC 7122)</name>
    <dbReference type="NCBI Taxonomy" id="272123"/>
    <lineage>
        <taxon>Bacteria</taxon>
        <taxon>Bacillati</taxon>
        <taxon>Cyanobacteriota</taxon>
        <taxon>Cyanophyceae</taxon>
        <taxon>Nostocales</taxon>
        <taxon>Nostocaceae</taxon>
        <taxon>Anabaena</taxon>
    </lineage>
</organism>
<feature type="domain" description="Fungal lipase-type" evidence="1">
    <location>
        <begin position="57"/>
        <end position="208"/>
    </location>
</feature>
<dbReference type="STRING" id="272123.Anacy_0762"/>
<dbReference type="Gene3D" id="3.40.50.1820">
    <property type="entry name" value="alpha/beta hydrolase"/>
    <property type="match status" value="1"/>
</dbReference>
<dbReference type="PANTHER" id="PTHR45856">
    <property type="entry name" value="ALPHA/BETA-HYDROLASES SUPERFAMILY PROTEIN"/>
    <property type="match status" value="1"/>
</dbReference>
<dbReference type="SUPFAM" id="SSF53474">
    <property type="entry name" value="alpha/beta-Hydrolases"/>
    <property type="match status" value="1"/>
</dbReference>
<dbReference type="GO" id="GO:0006629">
    <property type="term" value="P:lipid metabolic process"/>
    <property type="evidence" value="ECO:0007669"/>
    <property type="project" value="InterPro"/>
</dbReference>
<dbReference type="InterPro" id="IPR051218">
    <property type="entry name" value="Sec_MonoDiacylglyc_Lipase"/>
</dbReference>
<dbReference type="RefSeq" id="WP_015212999.1">
    <property type="nucleotide sequence ID" value="NC_019771.1"/>
</dbReference>
<dbReference type="AlphaFoldDB" id="K9ZAZ3"/>
<dbReference type="eggNOG" id="COG3675">
    <property type="taxonomic scope" value="Bacteria"/>
</dbReference>
<dbReference type="CDD" id="cd00519">
    <property type="entry name" value="Lipase_3"/>
    <property type="match status" value="1"/>
</dbReference>
<gene>
    <name evidence="2" type="ordered locus">Anacy_0762</name>
</gene>
<dbReference type="InterPro" id="IPR002921">
    <property type="entry name" value="Fungal_lipase-type"/>
</dbReference>
<reference evidence="3" key="1">
    <citation type="journal article" date="2013" name="Proc. Natl. Acad. Sci. U.S.A.">
        <title>Improving the coverage of the cyanobacterial phylum using diversity-driven genome sequencing.</title>
        <authorList>
            <person name="Shih P.M."/>
            <person name="Wu D."/>
            <person name="Latifi A."/>
            <person name="Axen S.D."/>
            <person name="Fewer D.P."/>
            <person name="Talla E."/>
            <person name="Calteau A."/>
            <person name="Cai F."/>
            <person name="Tandeau de Marsac N."/>
            <person name="Rippka R."/>
            <person name="Herdman M."/>
            <person name="Sivonen K."/>
            <person name="Coursin T."/>
            <person name="Laurent T."/>
            <person name="Goodwin L."/>
            <person name="Nolan M."/>
            <person name="Davenport K.W."/>
            <person name="Han C.S."/>
            <person name="Rubin E.M."/>
            <person name="Eisen J.A."/>
            <person name="Woyke T."/>
            <person name="Gugger M."/>
            <person name="Kerfeld C.A."/>
        </authorList>
    </citation>
    <scope>NUCLEOTIDE SEQUENCE [LARGE SCALE GENOMIC DNA]</scope>
    <source>
        <strain evidence="3">ATCC 27899 / PCC 7122</strain>
    </source>
</reference>
<evidence type="ECO:0000259" key="1">
    <source>
        <dbReference type="Pfam" id="PF01764"/>
    </source>
</evidence>
<accession>K9ZAZ3</accession>